<proteinExistence type="predicted"/>
<reference evidence="1" key="1">
    <citation type="submission" date="2020-05" db="EMBL/GenBank/DDBJ databases">
        <authorList>
            <person name="Chiriac C."/>
            <person name="Salcher M."/>
            <person name="Ghai R."/>
            <person name="Kavagutti S V."/>
        </authorList>
    </citation>
    <scope>NUCLEOTIDE SEQUENCE</scope>
</reference>
<sequence>MISFKALKRFVTVSLFGLNLSCGKVSQGGKLEIEVDGKYDFNSAVNSSAFRVELVTNNNGCSFDATAASSEWIAAGATRG</sequence>
<name>A0A6J6EV60_9ZZZZ</name>
<protein>
    <submittedName>
        <fullName evidence="1">Unannotated protein</fullName>
    </submittedName>
</protein>
<evidence type="ECO:0000313" key="1">
    <source>
        <dbReference type="EMBL" id="CAB4580076.1"/>
    </source>
</evidence>
<organism evidence="1">
    <name type="scientific">freshwater metagenome</name>
    <dbReference type="NCBI Taxonomy" id="449393"/>
    <lineage>
        <taxon>unclassified sequences</taxon>
        <taxon>metagenomes</taxon>
        <taxon>ecological metagenomes</taxon>
    </lineage>
</organism>
<accession>A0A6J6EV60</accession>
<gene>
    <name evidence="1" type="ORF">UFOPK1747_00507</name>
</gene>
<dbReference type="EMBL" id="CAEZTV010000060">
    <property type="protein sequence ID" value="CAB4580076.1"/>
    <property type="molecule type" value="Genomic_DNA"/>
</dbReference>
<dbReference type="AlphaFoldDB" id="A0A6J6EV60"/>